<protein>
    <submittedName>
        <fullName evidence="3">SAM-dependent methyltransferase</fullName>
    </submittedName>
</protein>
<sequence>MVKSILKAGERIDQLFSTDVKIIQNKAVFSYSIDSVLLSRFPKIPSRGLIVDLCSGNGAVGLFASTRTKAPIIEVELQERLANMAERSIQLNQLEKQVQMINDDLKNLLNHVPRSGVDLIMCNPPYFKVSERSKKNLSEHYLLARHEIATNLEEICEVARHALKSNGRLAMVHRPDRFLDIIDTMRQYNLAPKRIQFVYPKMGKDANMLLIEAIKDGSTDGLKILPPLFVHKENGDYTDDIFEIYYGKNGRKN</sequence>
<evidence type="ECO:0000256" key="1">
    <source>
        <dbReference type="SAM" id="Coils"/>
    </source>
</evidence>
<feature type="coiled-coil region" evidence="1">
    <location>
        <begin position="84"/>
        <end position="111"/>
    </location>
</feature>
<dbReference type="EMBL" id="NETH01000032">
    <property type="protein sequence ID" value="RCW16696.1"/>
    <property type="molecule type" value="Genomic_DNA"/>
</dbReference>
<proteinExistence type="predicted"/>
<dbReference type="InterPro" id="IPR050210">
    <property type="entry name" value="tRNA_Adenine-N(6)_MTase"/>
</dbReference>
<feature type="domain" description="Methyltransferase small" evidence="2">
    <location>
        <begin position="20"/>
        <end position="174"/>
    </location>
</feature>
<dbReference type="InterPro" id="IPR007848">
    <property type="entry name" value="Small_mtfrase_dom"/>
</dbReference>
<evidence type="ECO:0000259" key="2">
    <source>
        <dbReference type="Pfam" id="PF05175"/>
    </source>
</evidence>
<comment type="caution">
    <text evidence="3">The sequence shown here is derived from an EMBL/GenBank/DDBJ whole genome shotgun (WGS) entry which is preliminary data.</text>
</comment>
<dbReference type="InterPro" id="IPR029063">
    <property type="entry name" value="SAM-dependent_MTases_sf"/>
</dbReference>
<dbReference type="CDD" id="cd02440">
    <property type="entry name" value="AdoMet_MTases"/>
    <property type="match status" value="1"/>
</dbReference>
<dbReference type="PANTHER" id="PTHR47739:SF1">
    <property type="entry name" value="TRNA1(VAL) (ADENINE(37)-N6)-METHYLTRANSFERASE"/>
    <property type="match status" value="1"/>
</dbReference>
<keyword evidence="3" id="KW-0489">Methyltransferase</keyword>
<name>A0A368UFH9_9STRE</name>
<dbReference type="GO" id="GO:0008168">
    <property type="term" value="F:methyltransferase activity"/>
    <property type="evidence" value="ECO:0007669"/>
    <property type="project" value="UniProtKB-KW"/>
</dbReference>
<evidence type="ECO:0000313" key="3">
    <source>
        <dbReference type="EMBL" id="RCW16696.1"/>
    </source>
</evidence>
<keyword evidence="3" id="KW-0808">Transferase</keyword>
<reference evidence="3 4" key="1">
    <citation type="journal article" date="2018" name="Sci. Rep.">
        <title>Network-guided genomic and metagenomic analysis of the faecal microbiota of the critically endangered kakapo.</title>
        <authorList>
            <person name="Waite D.W."/>
            <person name="Dsouza M."/>
            <person name="Sekiguchi Y."/>
            <person name="Hugenholtz P."/>
            <person name="Taylor M.W."/>
        </authorList>
    </citation>
    <scope>NUCLEOTIDE SEQUENCE [LARGE SCALE GENOMIC DNA]</scope>
    <source>
        <strain evidence="3 4">BI02</strain>
    </source>
</reference>
<dbReference type="SUPFAM" id="SSF53335">
    <property type="entry name" value="S-adenosyl-L-methionine-dependent methyltransferases"/>
    <property type="match status" value="1"/>
</dbReference>
<dbReference type="Proteomes" id="UP000253215">
    <property type="component" value="Unassembled WGS sequence"/>
</dbReference>
<accession>A0A368UFH9</accession>
<dbReference type="Pfam" id="PF05175">
    <property type="entry name" value="MTS"/>
    <property type="match status" value="1"/>
</dbReference>
<keyword evidence="1" id="KW-0175">Coiled coil</keyword>
<evidence type="ECO:0000313" key="4">
    <source>
        <dbReference type="Proteomes" id="UP000253215"/>
    </source>
</evidence>
<dbReference type="Gene3D" id="3.40.50.150">
    <property type="entry name" value="Vaccinia Virus protein VP39"/>
    <property type="match status" value="1"/>
</dbReference>
<dbReference type="AlphaFoldDB" id="A0A368UFH9"/>
<gene>
    <name evidence="3" type="ORF">CAC02_07105</name>
</gene>
<organism evidence="3 4">
    <name type="scientific">Streptococcus gallolyticus</name>
    <dbReference type="NCBI Taxonomy" id="315405"/>
    <lineage>
        <taxon>Bacteria</taxon>
        <taxon>Bacillati</taxon>
        <taxon>Bacillota</taxon>
        <taxon>Bacilli</taxon>
        <taxon>Lactobacillales</taxon>
        <taxon>Streptococcaceae</taxon>
        <taxon>Streptococcus</taxon>
    </lineage>
</organism>
<dbReference type="GO" id="GO:0032259">
    <property type="term" value="P:methylation"/>
    <property type="evidence" value="ECO:0007669"/>
    <property type="project" value="UniProtKB-KW"/>
</dbReference>
<dbReference type="PANTHER" id="PTHR47739">
    <property type="entry name" value="TRNA1(VAL) (ADENINE(37)-N6)-METHYLTRANSFERASE"/>
    <property type="match status" value="1"/>
</dbReference>